<evidence type="ECO:0000313" key="3">
    <source>
        <dbReference type="RefSeq" id="XP_019617260.1"/>
    </source>
</evidence>
<dbReference type="Gene3D" id="1.20.1250.10">
    <property type="match status" value="1"/>
</dbReference>
<feature type="chain" id="PRO_5027627459" evidence="1">
    <location>
        <begin position="22"/>
        <end position="215"/>
    </location>
</feature>
<dbReference type="GeneID" id="109464665"/>
<dbReference type="InterPro" id="IPR009079">
    <property type="entry name" value="4_helix_cytokine-like_core"/>
</dbReference>
<dbReference type="RefSeq" id="XP_019617260.1">
    <property type="nucleotide sequence ID" value="XM_019761701.1"/>
</dbReference>
<reference evidence="3" key="1">
    <citation type="submission" date="2025-08" db="UniProtKB">
        <authorList>
            <consortium name="RefSeq"/>
        </authorList>
    </citation>
    <scope>IDENTIFICATION</scope>
    <source>
        <tissue evidence="3">Gonad</tissue>
    </source>
</reference>
<dbReference type="OrthoDB" id="10029544at2759"/>
<gene>
    <name evidence="3" type="primary">LOC109464665</name>
</gene>
<protein>
    <submittedName>
        <fullName evidence="3">Uncharacterized protein LOC109464665</fullName>
    </submittedName>
</protein>
<name>A0A6P4XL23_BRABE</name>
<dbReference type="AlphaFoldDB" id="A0A6P4XL23"/>
<evidence type="ECO:0000313" key="2">
    <source>
        <dbReference type="Proteomes" id="UP000515135"/>
    </source>
</evidence>
<dbReference type="Proteomes" id="UP000515135">
    <property type="component" value="Unplaced"/>
</dbReference>
<accession>A0A6P4XL23</accession>
<proteinExistence type="predicted"/>
<sequence length="215" mass="23615">MAKMMVCVLAVFCGLLYSTTAVPVTTVAPGTTVTQALEASLQKTAHVLALTIEAYGSINTVHFSGTASYPDETVRTLPDPDDFITATDIETSAMQDSEVLTTLKAHLHAFERHLETVELEELTLAQDDTTGQVQGVYEQVANVHTKTTELQTSLATTANVMGHTFDNTNEEVNPNPNLDEWSKTLHAYLTFRDYVTFLSNLERVFAELVERESVA</sequence>
<organism evidence="2 3">
    <name type="scientific">Branchiostoma belcheri</name>
    <name type="common">Amphioxus</name>
    <dbReference type="NCBI Taxonomy" id="7741"/>
    <lineage>
        <taxon>Eukaryota</taxon>
        <taxon>Metazoa</taxon>
        <taxon>Chordata</taxon>
        <taxon>Cephalochordata</taxon>
        <taxon>Leptocardii</taxon>
        <taxon>Amphioxiformes</taxon>
        <taxon>Branchiostomatidae</taxon>
        <taxon>Branchiostoma</taxon>
    </lineage>
</organism>
<keyword evidence="1" id="KW-0732">Signal</keyword>
<feature type="signal peptide" evidence="1">
    <location>
        <begin position="1"/>
        <end position="21"/>
    </location>
</feature>
<keyword evidence="2" id="KW-1185">Reference proteome</keyword>
<evidence type="ECO:0000256" key="1">
    <source>
        <dbReference type="SAM" id="SignalP"/>
    </source>
</evidence>
<dbReference type="KEGG" id="bbel:109464665"/>